<feature type="transmembrane region" description="Helical" evidence="1">
    <location>
        <begin position="129"/>
        <end position="152"/>
    </location>
</feature>
<dbReference type="PANTHER" id="PTHR22943">
    <property type="entry name" value="7-TRANSMEMBRANE DOMAIN RECEPTOR C.ELEGANS"/>
    <property type="match status" value="1"/>
</dbReference>
<keyword evidence="1" id="KW-1133">Transmembrane helix</keyword>
<dbReference type="AlphaFoldDB" id="A0AAD4MSQ1"/>
<accession>A0AAD4MSQ1</accession>
<name>A0AAD4MSQ1_9BILA</name>
<feature type="transmembrane region" description="Helical" evidence="1">
    <location>
        <begin position="6"/>
        <end position="31"/>
    </location>
</feature>
<proteinExistence type="predicted"/>
<organism evidence="2 3">
    <name type="scientific">Ditylenchus destructor</name>
    <dbReference type="NCBI Taxonomy" id="166010"/>
    <lineage>
        <taxon>Eukaryota</taxon>
        <taxon>Metazoa</taxon>
        <taxon>Ecdysozoa</taxon>
        <taxon>Nematoda</taxon>
        <taxon>Chromadorea</taxon>
        <taxon>Rhabditida</taxon>
        <taxon>Tylenchina</taxon>
        <taxon>Tylenchomorpha</taxon>
        <taxon>Sphaerularioidea</taxon>
        <taxon>Anguinidae</taxon>
        <taxon>Anguininae</taxon>
        <taxon>Ditylenchus</taxon>
    </lineage>
</organism>
<feature type="transmembrane region" description="Helical" evidence="1">
    <location>
        <begin position="267"/>
        <end position="292"/>
    </location>
</feature>
<reference evidence="2" key="1">
    <citation type="submission" date="2022-01" db="EMBL/GenBank/DDBJ databases">
        <title>Genome Sequence Resource for Two Populations of Ditylenchus destructor, the Migratory Endoparasitic Phytonematode.</title>
        <authorList>
            <person name="Zhang H."/>
            <person name="Lin R."/>
            <person name="Xie B."/>
        </authorList>
    </citation>
    <scope>NUCLEOTIDE SEQUENCE</scope>
    <source>
        <strain evidence="2">BazhouSP</strain>
    </source>
</reference>
<dbReference type="PANTHER" id="PTHR22943:SF248">
    <property type="entry name" value="SEVEN TM RECEPTOR"/>
    <property type="match status" value="1"/>
</dbReference>
<feature type="transmembrane region" description="Helical" evidence="1">
    <location>
        <begin position="234"/>
        <end position="261"/>
    </location>
</feature>
<evidence type="ECO:0000313" key="2">
    <source>
        <dbReference type="EMBL" id="KAI1704968.1"/>
    </source>
</evidence>
<feature type="transmembrane region" description="Helical" evidence="1">
    <location>
        <begin position="86"/>
        <end position="109"/>
    </location>
</feature>
<evidence type="ECO:0000256" key="1">
    <source>
        <dbReference type="SAM" id="Phobius"/>
    </source>
</evidence>
<evidence type="ECO:0000313" key="3">
    <source>
        <dbReference type="Proteomes" id="UP001201812"/>
    </source>
</evidence>
<dbReference type="Proteomes" id="UP001201812">
    <property type="component" value="Unassembled WGS sequence"/>
</dbReference>
<protein>
    <submittedName>
        <fullName evidence="2">Serpentine type 7TM GPCR chemoreceptor srd domain-containing protein</fullName>
    </submittedName>
</protein>
<comment type="caution">
    <text evidence="2">The sequence shown here is derived from an EMBL/GenBank/DDBJ whole genome shotgun (WGS) entry which is preliminary data.</text>
</comment>
<dbReference type="Pfam" id="PF10317">
    <property type="entry name" value="7TM_GPCR_Srd"/>
    <property type="match status" value="1"/>
</dbReference>
<dbReference type="InterPro" id="IPR019421">
    <property type="entry name" value="7TM_GPCR_serpentine_rcpt_Srd"/>
</dbReference>
<dbReference type="SUPFAM" id="SSF81321">
    <property type="entry name" value="Family A G protein-coupled receptor-like"/>
    <property type="match status" value="1"/>
</dbReference>
<feature type="transmembrane region" description="Helical" evidence="1">
    <location>
        <begin position="43"/>
        <end position="66"/>
    </location>
</feature>
<sequence length="304" mass="34645">MPSISAIHSVNSGLCATFGMLFNIFLIWLIMRRSVPALRLYRCILLQTCVIDIYTICLMVAVQPVYIVVSGWNVLYQNGPVRLLPLPYSVAINLLWYFGFYFSITSNALQYLYRYLVLCRNTEITPMRYFFMLSATAVPVIFYLFMLCIICYPEQTQPIAQLNSEIFSNIHENVTITMLANSDSNSWRFLHLLYVVPYDIGCYIVIIACGIKIRRFVREKQMCSQAMKHNQQISIILVLQAILPCLGAIVGSVQVLATIALSSASAIYSTAFATLVINWVPVLNPLITILVIKSYRRVVFRRTI</sequence>
<feature type="transmembrane region" description="Helical" evidence="1">
    <location>
        <begin position="192"/>
        <end position="213"/>
    </location>
</feature>
<keyword evidence="1" id="KW-0812">Transmembrane</keyword>
<gene>
    <name evidence="2" type="ORF">DdX_13898</name>
</gene>
<dbReference type="EMBL" id="JAKKPZ010000061">
    <property type="protein sequence ID" value="KAI1704968.1"/>
    <property type="molecule type" value="Genomic_DNA"/>
</dbReference>
<keyword evidence="1" id="KW-0472">Membrane</keyword>
<keyword evidence="3" id="KW-1185">Reference proteome</keyword>